<dbReference type="InterPro" id="IPR001867">
    <property type="entry name" value="OmpR/PhoB-type_DNA-bd"/>
</dbReference>
<gene>
    <name evidence="12" type="ORF">GCWU0000282_000760</name>
</gene>
<dbReference type="InterPro" id="IPR036388">
    <property type="entry name" value="WH-like_DNA-bd_sf"/>
</dbReference>
<keyword evidence="13" id="KW-1185">Reference proteome</keyword>
<dbReference type="SMART" id="SM00862">
    <property type="entry name" value="Trans_reg_C"/>
    <property type="match status" value="1"/>
</dbReference>
<dbReference type="SMART" id="SM00448">
    <property type="entry name" value="REC"/>
    <property type="match status" value="1"/>
</dbReference>
<dbReference type="GO" id="GO:0000976">
    <property type="term" value="F:transcription cis-regulatory region binding"/>
    <property type="evidence" value="ECO:0007669"/>
    <property type="project" value="TreeGrafter"/>
</dbReference>
<keyword evidence="2 8" id="KW-0597">Phosphoprotein</keyword>
<evidence type="ECO:0000256" key="9">
    <source>
        <dbReference type="PROSITE-ProRule" id="PRU01091"/>
    </source>
</evidence>
<dbReference type="CDD" id="cd00383">
    <property type="entry name" value="trans_reg_C"/>
    <property type="match status" value="1"/>
</dbReference>
<dbReference type="STRING" id="592026.GCWU0000282_000760"/>
<accession>V2ZAS7</accession>
<sequence>MSRIRGYYKGVKMRILVVEDEQELCESVAKGLRLDGYEVDTCFDGEEAWEIISVESYDLIILDLNLPKLDGMEVLKNIRAEDNETSVLILSARGGLQDKIDGLDSGANDYLCKPFHFEELEARVRSLTRRRVVQNNLVLECGELSLDTKARTVTAKGEELSLTRKELAILEYLILHREHPVSQEELISHVWDGSVDSFSNSIRVHISALRKKLRTALGYDPITNRVGQGYMIGGEA</sequence>
<evidence type="ECO:0000256" key="5">
    <source>
        <dbReference type="ARBA" id="ARBA00023125"/>
    </source>
</evidence>
<dbReference type="PROSITE" id="PS51755">
    <property type="entry name" value="OMPR_PHOB"/>
    <property type="match status" value="1"/>
</dbReference>
<feature type="DNA-binding region" description="OmpR/PhoB-type" evidence="9">
    <location>
        <begin position="136"/>
        <end position="234"/>
    </location>
</feature>
<evidence type="ECO:0000256" key="2">
    <source>
        <dbReference type="ARBA" id="ARBA00022553"/>
    </source>
</evidence>
<dbReference type="AlphaFoldDB" id="V2ZAS7"/>
<dbReference type="Pfam" id="PF00072">
    <property type="entry name" value="Response_reg"/>
    <property type="match status" value="1"/>
</dbReference>
<keyword evidence="3" id="KW-0902">Two-component regulatory system</keyword>
<keyword evidence="5 9" id="KW-0238">DNA-binding</keyword>
<dbReference type="PANTHER" id="PTHR48111">
    <property type="entry name" value="REGULATOR OF RPOS"/>
    <property type="match status" value="1"/>
</dbReference>
<dbReference type="HOGENOM" id="CLU_000445_30_1_9"/>
<evidence type="ECO:0000256" key="4">
    <source>
        <dbReference type="ARBA" id="ARBA00023015"/>
    </source>
</evidence>
<evidence type="ECO:0000313" key="13">
    <source>
        <dbReference type="Proteomes" id="UP000018227"/>
    </source>
</evidence>
<dbReference type="Pfam" id="PF00486">
    <property type="entry name" value="Trans_reg_C"/>
    <property type="match status" value="1"/>
</dbReference>
<dbReference type="InterPro" id="IPR011006">
    <property type="entry name" value="CheY-like_superfamily"/>
</dbReference>
<proteinExistence type="predicted"/>
<dbReference type="GO" id="GO:0000156">
    <property type="term" value="F:phosphorelay response regulator activity"/>
    <property type="evidence" value="ECO:0007669"/>
    <property type="project" value="TreeGrafter"/>
</dbReference>
<feature type="domain" description="OmpR/PhoB-type" evidence="11">
    <location>
        <begin position="136"/>
        <end position="234"/>
    </location>
</feature>
<dbReference type="PANTHER" id="PTHR48111:SF36">
    <property type="entry name" value="TRANSCRIPTIONAL REGULATORY PROTEIN CUTR"/>
    <property type="match status" value="1"/>
</dbReference>
<evidence type="ECO:0000256" key="1">
    <source>
        <dbReference type="ARBA" id="ARBA00018672"/>
    </source>
</evidence>
<comment type="function">
    <text evidence="7">May play the central regulatory role in sporulation. It may be an element of the effector pathway responsible for the activation of sporulation genes in response to nutritional stress. Spo0A may act in concert with spo0H (a sigma factor) to control the expression of some genes that are critical to the sporulation process.</text>
</comment>
<reference evidence="12 13" key="1">
    <citation type="submission" date="2013-06" db="EMBL/GenBank/DDBJ databases">
        <authorList>
            <person name="Weinstock G."/>
            <person name="Sodergren E."/>
            <person name="Clifton S."/>
            <person name="Fulton L."/>
            <person name="Fulton B."/>
            <person name="Courtney L."/>
            <person name="Fronick C."/>
            <person name="Harrison M."/>
            <person name="Strong C."/>
            <person name="Farmer C."/>
            <person name="Delahaunty K."/>
            <person name="Markovic C."/>
            <person name="Hall O."/>
            <person name="Minx P."/>
            <person name="Tomlinson C."/>
            <person name="Mitreva M."/>
            <person name="Nelson J."/>
            <person name="Hou S."/>
            <person name="Wollam A."/>
            <person name="Pepin K.H."/>
            <person name="Johnson M."/>
            <person name="Bhonagiri V."/>
            <person name="Nash W.E."/>
            <person name="Warren W."/>
            <person name="Chinwalla A."/>
            <person name="Mardis E.R."/>
            <person name="Wilson R.K."/>
        </authorList>
    </citation>
    <scope>NUCLEOTIDE SEQUENCE [LARGE SCALE GENOMIC DNA]</scope>
    <source>
        <strain evidence="12 13">ATCC 51271</strain>
    </source>
</reference>
<dbReference type="Gene3D" id="1.10.10.10">
    <property type="entry name" value="Winged helix-like DNA-binding domain superfamily/Winged helix DNA-binding domain"/>
    <property type="match status" value="1"/>
</dbReference>
<keyword evidence="4" id="KW-0805">Transcription regulation</keyword>
<evidence type="ECO:0000259" key="10">
    <source>
        <dbReference type="PROSITE" id="PS50110"/>
    </source>
</evidence>
<evidence type="ECO:0000256" key="7">
    <source>
        <dbReference type="ARBA" id="ARBA00024867"/>
    </source>
</evidence>
<feature type="domain" description="Response regulatory" evidence="10">
    <location>
        <begin position="14"/>
        <end position="128"/>
    </location>
</feature>
<dbReference type="EMBL" id="ACIL03000006">
    <property type="protein sequence ID" value="ESL04040.1"/>
    <property type="molecule type" value="Genomic_DNA"/>
</dbReference>
<evidence type="ECO:0000256" key="8">
    <source>
        <dbReference type="PROSITE-ProRule" id="PRU00169"/>
    </source>
</evidence>
<name>V2ZAS7_9FIRM</name>
<dbReference type="SUPFAM" id="SSF52172">
    <property type="entry name" value="CheY-like"/>
    <property type="match status" value="1"/>
</dbReference>
<dbReference type="eggNOG" id="COG0745">
    <property type="taxonomic scope" value="Bacteria"/>
</dbReference>
<dbReference type="InterPro" id="IPR039420">
    <property type="entry name" value="WalR-like"/>
</dbReference>
<dbReference type="PROSITE" id="PS50110">
    <property type="entry name" value="RESPONSE_REGULATORY"/>
    <property type="match status" value="1"/>
</dbReference>
<organism evidence="12 13">
    <name type="scientific">Catonella morbi ATCC 51271</name>
    <dbReference type="NCBI Taxonomy" id="592026"/>
    <lineage>
        <taxon>Bacteria</taxon>
        <taxon>Bacillati</taxon>
        <taxon>Bacillota</taxon>
        <taxon>Clostridia</taxon>
        <taxon>Lachnospirales</taxon>
        <taxon>Lachnospiraceae</taxon>
        <taxon>Catonella</taxon>
    </lineage>
</organism>
<evidence type="ECO:0000256" key="6">
    <source>
        <dbReference type="ARBA" id="ARBA00023163"/>
    </source>
</evidence>
<dbReference type="GO" id="GO:0006355">
    <property type="term" value="P:regulation of DNA-templated transcription"/>
    <property type="evidence" value="ECO:0007669"/>
    <property type="project" value="InterPro"/>
</dbReference>
<dbReference type="Gene3D" id="3.40.50.2300">
    <property type="match status" value="1"/>
</dbReference>
<protein>
    <recommendedName>
        <fullName evidence="1">Stage 0 sporulation protein A homolog</fullName>
    </recommendedName>
</protein>
<dbReference type="InterPro" id="IPR001789">
    <property type="entry name" value="Sig_transdc_resp-reg_receiver"/>
</dbReference>
<evidence type="ECO:0000313" key="12">
    <source>
        <dbReference type="EMBL" id="ESL04040.1"/>
    </source>
</evidence>
<dbReference type="GO" id="GO:0032993">
    <property type="term" value="C:protein-DNA complex"/>
    <property type="evidence" value="ECO:0007669"/>
    <property type="project" value="TreeGrafter"/>
</dbReference>
<evidence type="ECO:0000259" key="11">
    <source>
        <dbReference type="PROSITE" id="PS51755"/>
    </source>
</evidence>
<evidence type="ECO:0000256" key="3">
    <source>
        <dbReference type="ARBA" id="ARBA00023012"/>
    </source>
</evidence>
<dbReference type="Proteomes" id="UP000018227">
    <property type="component" value="Unassembled WGS sequence"/>
</dbReference>
<dbReference type="FunFam" id="3.40.50.2300:FF:000002">
    <property type="entry name" value="DNA-binding response regulator PhoP"/>
    <property type="match status" value="1"/>
</dbReference>
<keyword evidence="6" id="KW-0804">Transcription</keyword>
<dbReference type="Gene3D" id="6.10.250.690">
    <property type="match status" value="1"/>
</dbReference>
<feature type="modified residue" description="4-aspartylphosphate" evidence="8">
    <location>
        <position position="63"/>
    </location>
</feature>
<comment type="caution">
    <text evidence="12">The sequence shown here is derived from an EMBL/GenBank/DDBJ whole genome shotgun (WGS) entry which is preliminary data.</text>
</comment>
<dbReference type="GO" id="GO:0005829">
    <property type="term" value="C:cytosol"/>
    <property type="evidence" value="ECO:0007669"/>
    <property type="project" value="TreeGrafter"/>
</dbReference>